<feature type="non-terminal residue" evidence="2">
    <location>
        <position position="1"/>
    </location>
</feature>
<sequence length="70" mass="8026">VPRLLELRRGSVIVPPPPAIIMHVRAAGFEGPLMMRDFDIDGPFLHHKQRENNGQREINCTQKSRDKTTH</sequence>
<reference evidence="2 3" key="1">
    <citation type="journal article" date="2023" name="Plants (Basel)">
        <title>Bridging the Gap: Combining Genomics and Transcriptomics Approaches to Understand Stylosanthes scabra, an Orphan Legume from the Brazilian Caatinga.</title>
        <authorList>
            <person name="Ferreira-Neto J.R.C."/>
            <person name="da Silva M.D."/>
            <person name="Binneck E."/>
            <person name="de Melo N.F."/>
            <person name="da Silva R.H."/>
            <person name="de Melo A.L.T.M."/>
            <person name="Pandolfi V."/>
            <person name="Bustamante F.O."/>
            <person name="Brasileiro-Vidal A.C."/>
            <person name="Benko-Iseppon A.M."/>
        </authorList>
    </citation>
    <scope>NUCLEOTIDE SEQUENCE [LARGE SCALE GENOMIC DNA]</scope>
    <source>
        <tissue evidence="2">Leaves</tissue>
    </source>
</reference>
<accession>A0ABU6QST7</accession>
<evidence type="ECO:0000256" key="1">
    <source>
        <dbReference type="SAM" id="MobiDB-lite"/>
    </source>
</evidence>
<evidence type="ECO:0000313" key="3">
    <source>
        <dbReference type="Proteomes" id="UP001341840"/>
    </source>
</evidence>
<comment type="caution">
    <text evidence="2">The sequence shown here is derived from an EMBL/GenBank/DDBJ whole genome shotgun (WGS) entry which is preliminary data.</text>
</comment>
<dbReference type="Proteomes" id="UP001341840">
    <property type="component" value="Unassembled WGS sequence"/>
</dbReference>
<gene>
    <name evidence="2" type="ORF">PIB30_083500</name>
</gene>
<organism evidence="2 3">
    <name type="scientific">Stylosanthes scabra</name>
    <dbReference type="NCBI Taxonomy" id="79078"/>
    <lineage>
        <taxon>Eukaryota</taxon>
        <taxon>Viridiplantae</taxon>
        <taxon>Streptophyta</taxon>
        <taxon>Embryophyta</taxon>
        <taxon>Tracheophyta</taxon>
        <taxon>Spermatophyta</taxon>
        <taxon>Magnoliopsida</taxon>
        <taxon>eudicotyledons</taxon>
        <taxon>Gunneridae</taxon>
        <taxon>Pentapetalae</taxon>
        <taxon>rosids</taxon>
        <taxon>fabids</taxon>
        <taxon>Fabales</taxon>
        <taxon>Fabaceae</taxon>
        <taxon>Papilionoideae</taxon>
        <taxon>50 kb inversion clade</taxon>
        <taxon>dalbergioids sensu lato</taxon>
        <taxon>Dalbergieae</taxon>
        <taxon>Pterocarpus clade</taxon>
        <taxon>Stylosanthes</taxon>
    </lineage>
</organism>
<name>A0ABU6QST7_9FABA</name>
<evidence type="ECO:0000313" key="2">
    <source>
        <dbReference type="EMBL" id="MED6114749.1"/>
    </source>
</evidence>
<keyword evidence="3" id="KW-1185">Reference proteome</keyword>
<feature type="region of interest" description="Disordered" evidence="1">
    <location>
        <begin position="44"/>
        <end position="70"/>
    </location>
</feature>
<proteinExistence type="predicted"/>
<protein>
    <submittedName>
        <fullName evidence="2">Uncharacterized protein</fullName>
    </submittedName>
</protein>
<dbReference type="EMBL" id="JASCZI010001322">
    <property type="protein sequence ID" value="MED6114749.1"/>
    <property type="molecule type" value="Genomic_DNA"/>
</dbReference>